<evidence type="ECO:0000256" key="2">
    <source>
        <dbReference type="ARBA" id="ARBA00022448"/>
    </source>
</evidence>
<dbReference type="GO" id="GO:0006865">
    <property type="term" value="P:amino acid transport"/>
    <property type="evidence" value="ECO:0007669"/>
    <property type="project" value="UniProtKB-KW"/>
</dbReference>
<feature type="transmembrane region" description="Helical" evidence="9">
    <location>
        <begin position="139"/>
        <end position="156"/>
    </location>
</feature>
<dbReference type="InterPro" id="IPR001851">
    <property type="entry name" value="ABC_transp_permease"/>
</dbReference>
<evidence type="ECO:0000256" key="8">
    <source>
        <dbReference type="ARBA" id="ARBA00037998"/>
    </source>
</evidence>
<feature type="transmembrane region" description="Helical" evidence="9">
    <location>
        <begin position="92"/>
        <end position="112"/>
    </location>
</feature>
<feature type="transmembrane region" description="Helical" evidence="9">
    <location>
        <begin position="57"/>
        <end position="80"/>
    </location>
</feature>
<evidence type="ECO:0000256" key="6">
    <source>
        <dbReference type="ARBA" id="ARBA00022989"/>
    </source>
</evidence>
<keyword evidence="3" id="KW-1003">Cell membrane</keyword>
<evidence type="ECO:0000256" key="9">
    <source>
        <dbReference type="SAM" id="Phobius"/>
    </source>
</evidence>
<dbReference type="AlphaFoldDB" id="A0A7Z0WJL8"/>
<evidence type="ECO:0000256" key="3">
    <source>
        <dbReference type="ARBA" id="ARBA00022475"/>
    </source>
</evidence>
<keyword evidence="4 9" id="KW-0812">Transmembrane</keyword>
<keyword evidence="11" id="KW-1185">Reference proteome</keyword>
<keyword evidence="5" id="KW-0029">Amino-acid transport</keyword>
<evidence type="ECO:0000256" key="4">
    <source>
        <dbReference type="ARBA" id="ARBA00022692"/>
    </source>
</evidence>
<keyword evidence="6 9" id="KW-1133">Transmembrane helix</keyword>
<dbReference type="GO" id="GO:0005886">
    <property type="term" value="C:plasma membrane"/>
    <property type="evidence" value="ECO:0007669"/>
    <property type="project" value="UniProtKB-SubCell"/>
</dbReference>
<keyword evidence="7 9" id="KW-0472">Membrane</keyword>
<evidence type="ECO:0008006" key="12">
    <source>
        <dbReference type="Google" id="ProtNLM"/>
    </source>
</evidence>
<evidence type="ECO:0000256" key="5">
    <source>
        <dbReference type="ARBA" id="ARBA00022970"/>
    </source>
</evidence>
<feature type="transmembrane region" description="Helical" evidence="9">
    <location>
        <begin position="187"/>
        <end position="208"/>
    </location>
</feature>
<keyword evidence="2" id="KW-0813">Transport</keyword>
<evidence type="ECO:0000313" key="10">
    <source>
        <dbReference type="EMBL" id="OLF06679.1"/>
    </source>
</evidence>
<proteinExistence type="inferred from homology"/>
<dbReference type="GO" id="GO:0022857">
    <property type="term" value="F:transmembrane transporter activity"/>
    <property type="evidence" value="ECO:0007669"/>
    <property type="project" value="InterPro"/>
</dbReference>
<dbReference type="EMBL" id="MSIF01000020">
    <property type="protein sequence ID" value="OLF06679.1"/>
    <property type="molecule type" value="Genomic_DNA"/>
</dbReference>
<comment type="subcellular location">
    <subcellularLocation>
        <location evidence="1">Cell membrane</location>
        <topology evidence="1">Multi-pass membrane protein</topology>
    </subcellularLocation>
</comment>
<feature type="transmembrane region" description="Helical" evidence="9">
    <location>
        <begin position="30"/>
        <end position="51"/>
    </location>
</feature>
<organism evidence="10 11">
    <name type="scientific">Actinophytocola xinjiangensis</name>
    <dbReference type="NCBI Taxonomy" id="485602"/>
    <lineage>
        <taxon>Bacteria</taxon>
        <taxon>Bacillati</taxon>
        <taxon>Actinomycetota</taxon>
        <taxon>Actinomycetes</taxon>
        <taxon>Pseudonocardiales</taxon>
        <taxon>Pseudonocardiaceae</taxon>
    </lineage>
</organism>
<reference evidence="10 11" key="1">
    <citation type="submission" date="2016-12" db="EMBL/GenBank/DDBJ databases">
        <title>The draft genome sequence of Actinophytocola xinjiangensis.</title>
        <authorList>
            <person name="Wang W."/>
            <person name="Yuan L."/>
        </authorList>
    </citation>
    <scope>NUCLEOTIDE SEQUENCE [LARGE SCALE GENOMIC DNA]</scope>
    <source>
        <strain evidence="10 11">CGMCC 4.4663</strain>
    </source>
</reference>
<dbReference type="Pfam" id="PF02653">
    <property type="entry name" value="BPD_transp_2"/>
    <property type="match status" value="1"/>
</dbReference>
<feature type="transmembrane region" description="Helical" evidence="9">
    <location>
        <begin position="6"/>
        <end position="23"/>
    </location>
</feature>
<dbReference type="PANTHER" id="PTHR11795:SF450">
    <property type="entry name" value="ABC TRANSPORTER PERMEASE PROTEIN"/>
    <property type="match status" value="1"/>
</dbReference>
<comment type="caution">
    <text evidence="10">The sequence shown here is derived from an EMBL/GenBank/DDBJ whole genome shotgun (WGS) entry which is preliminary data.</text>
</comment>
<dbReference type="CDD" id="cd06582">
    <property type="entry name" value="TM_PBP1_LivH_like"/>
    <property type="match status" value="1"/>
</dbReference>
<evidence type="ECO:0000256" key="7">
    <source>
        <dbReference type="ARBA" id="ARBA00023136"/>
    </source>
</evidence>
<sequence length="288" mass="29375">MTIVWSGLAVGAVYALVAIGYNLPLSQSGVFNFAHGQFVVLGNFLAWFAMVELGLPWWSAALAGAAFCALLGFAEEAVAIRPVIGKHGGHGALVTTVGASVIIQGVLLATWAQTPKSVTFFGGGDAFTLLGGRLEPVDLWLLGLAVVTALSLHLVSRRTSWGIAGRAANDDPDAAKAKGINVTALRATAFALAGGLAGLLGPVTAAKIGVDVGSGITLTVFGFVALALGGFGSYTGCLVGGLFVGLVQAVTNRYLGVEFAALILFAVLLAVLVFKPTGLLGRRALRVV</sequence>
<protein>
    <recommendedName>
        <fullName evidence="12">Amino acid/amide ABC transporter membrane protein 1 (HAAT family)</fullName>
    </recommendedName>
</protein>
<feature type="transmembrane region" description="Helical" evidence="9">
    <location>
        <begin position="254"/>
        <end position="274"/>
    </location>
</feature>
<dbReference type="InterPro" id="IPR052157">
    <property type="entry name" value="BCAA_transport_permease"/>
</dbReference>
<comment type="similarity">
    <text evidence="8">Belongs to the binding-protein-dependent transport system permease family. LivHM subfamily.</text>
</comment>
<accession>A0A7Z0WJL8</accession>
<feature type="transmembrane region" description="Helical" evidence="9">
    <location>
        <begin position="220"/>
        <end position="247"/>
    </location>
</feature>
<gene>
    <name evidence="10" type="ORF">BLA60_30935</name>
</gene>
<dbReference type="Proteomes" id="UP000185696">
    <property type="component" value="Unassembled WGS sequence"/>
</dbReference>
<evidence type="ECO:0000313" key="11">
    <source>
        <dbReference type="Proteomes" id="UP000185696"/>
    </source>
</evidence>
<evidence type="ECO:0000256" key="1">
    <source>
        <dbReference type="ARBA" id="ARBA00004651"/>
    </source>
</evidence>
<dbReference type="RefSeq" id="WP_075136560.1">
    <property type="nucleotide sequence ID" value="NZ_MSIF01000020.1"/>
</dbReference>
<name>A0A7Z0WJL8_9PSEU</name>
<dbReference type="PANTHER" id="PTHR11795">
    <property type="entry name" value="BRANCHED-CHAIN AMINO ACID TRANSPORT SYSTEM PERMEASE PROTEIN LIVH"/>
    <property type="match status" value="1"/>
</dbReference>